<dbReference type="PRINTS" id="PR00368">
    <property type="entry name" value="FADPNR"/>
</dbReference>
<dbReference type="InterPro" id="IPR050097">
    <property type="entry name" value="Ferredoxin-NADP_redctase_2"/>
</dbReference>
<evidence type="ECO:0000313" key="4">
    <source>
        <dbReference type="EMBL" id="NHN25412.1"/>
    </source>
</evidence>
<gene>
    <name evidence="4" type="ORF">FIA58_006965</name>
</gene>
<keyword evidence="2" id="KW-0560">Oxidoreductase</keyword>
<dbReference type="Proteomes" id="UP000817854">
    <property type="component" value="Unassembled WGS sequence"/>
</dbReference>
<name>A0ABX0INN1_9FLAO</name>
<dbReference type="EMBL" id="VEVQ02000004">
    <property type="protein sequence ID" value="NHN25412.1"/>
    <property type="molecule type" value="Genomic_DNA"/>
</dbReference>
<organism evidence="4 5">
    <name type="scientific">Flavobacterium jejuense</name>
    <dbReference type="NCBI Taxonomy" id="1544455"/>
    <lineage>
        <taxon>Bacteria</taxon>
        <taxon>Pseudomonadati</taxon>
        <taxon>Bacteroidota</taxon>
        <taxon>Flavobacteriia</taxon>
        <taxon>Flavobacteriales</taxon>
        <taxon>Flavobacteriaceae</taxon>
        <taxon>Flavobacterium</taxon>
    </lineage>
</organism>
<evidence type="ECO:0000256" key="1">
    <source>
        <dbReference type="ARBA" id="ARBA00022630"/>
    </source>
</evidence>
<sequence>MENKKEFDAVIVGGSYAGLSAAMTLGRSLRSVLIIDSGKPCNLQTPHSHNFITQDGATPRAIFEKAKAQVLEYPTVKFIDDSVISVSKILNRFKIVTQLKQEVKAKKILFTTGVNDIMPNLKGFAECWGISVLHCPYCHGYEVAKQNLGIIANGETAFDLCKLIQHWSDKLTLFTNGKSELTIEQLNLIKKLKIEIIEKEIEELIHKNGILESLSFIDGTKIVLDAIFSRVPFKQHCEIPITMGCQTTEQGHITVDFSQKTNIDGVFCAGDNTSPFRTVSLASSSGTKAGAFINMELLNEELNQI</sequence>
<protein>
    <submittedName>
        <fullName evidence="4">NAD(P)/FAD-dependent oxidoreductase</fullName>
    </submittedName>
</protein>
<evidence type="ECO:0000256" key="2">
    <source>
        <dbReference type="ARBA" id="ARBA00023002"/>
    </source>
</evidence>
<reference evidence="5" key="1">
    <citation type="submission" date="2019-05" db="EMBL/GenBank/DDBJ databases">
        <title>Flavobacterium profundi sp. nov., isolated from a deep-sea seamount.</title>
        <authorList>
            <person name="Zhang D.-C."/>
        </authorList>
    </citation>
    <scope>NUCLEOTIDE SEQUENCE [LARGE SCALE GENOMIC DNA]</scope>
    <source>
        <strain evidence="5">EC11</strain>
    </source>
</reference>
<dbReference type="InterPro" id="IPR036188">
    <property type="entry name" value="FAD/NAD-bd_sf"/>
</dbReference>
<proteinExistence type="predicted"/>
<evidence type="ECO:0000313" key="5">
    <source>
        <dbReference type="Proteomes" id="UP000817854"/>
    </source>
</evidence>
<dbReference type="PANTHER" id="PTHR48105">
    <property type="entry name" value="THIOREDOXIN REDUCTASE 1-RELATED-RELATED"/>
    <property type="match status" value="1"/>
</dbReference>
<dbReference type="Gene3D" id="3.50.50.60">
    <property type="entry name" value="FAD/NAD(P)-binding domain"/>
    <property type="match status" value="2"/>
</dbReference>
<feature type="domain" description="FAD/NAD(P)-binding" evidence="3">
    <location>
        <begin position="8"/>
        <end position="285"/>
    </location>
</feature>
<reference evidence="4 5" key="3">
    <citation type="submission" date="2020-02" db="EMBL/GenBank/DDBJ databases">
        <title>Flavobacterium profundi sp. nov., isolated from a deep-sea seamount.</title>
        <authorList>
            <person name="Zhang D.-C."/>
        </authorList>
    </citation>
    <scope>NUCLEOTIDE SEQUENCE [LARGE SCALE GENOMIC DNA]</scope>
    <source>
        <strain evidence="4 5">EC11</strain>
    </source>
</reference>
<evidence type="ECO:0000259" key="3">
    <source>
        <dbReference type="Pfam" id="PF07992"/>
    </source>
</evidence>
<keyword evidence="5" id="KW-1185">Reference proteome</keyword>
<dbReference type="RefSeq" id="WP_140961550.1">
    <property type="nucleotide sequence ID" value="NZ_VEVQ02000004.1"/>
</dbReference>
<dbReference type="SUPFAM" id="SSF51905">
    <property type="entry name" value="FAD/NAD(P)-binding domain"/>
    <property type="match status" value="1"/>
</dbReference>
<dbReference type="InterPro" id="IPR023753">
    <property type="entry name" value="FAD/NAD-binding_dom"/>
</dbReference>
<accession>A0ABX0INN1</accession>
<keyword evidence="1" id="KW-0285">Flavoprotein</keyword>
<reference evidence="4 5" key="2">
    <citation type="submission" date="2019-05" db="EMBL/GenBank/DDBJ databases">
        <authorList>
            <person name="Lianzixin W."/>
        </authorList>
    </citation>
    <scope>NUCLEOTIDE SEQUENCE [LARGE SCALE GENOMIC DNA]</scope>
    <source>
        <strain evidence="4 5">EC11</strain>
    </source>
</reference>
<dbReference type="Pfam" id="PF07992">
    <property type="entry name" value="Pyr_redox_2"/>
    <property type="match status" value="1"/>
</dbReference>
<dbReference type="PRINTS" id="PR00469">
    <property type="entry name" value="PNDRDTASEII"/>
</dbReference>
<comment type="caution">
    <text evidence="4">The sequence shown here is derived from an EMBL/GenBank/DDBJ whole genome shotgun (WGS) entry which is preliminary data.</text>
</comment>